<dbReference type="EMBL" id="JAWJWF010000047">
    <property type="protein sequence ID" value="KAK6622120.1"/>
    <property type="molecule type" value="Genomic_DNA"/>
</dbReference>
<keyword evidence="10" id="KW-1185">Reference proteome</keyword>
<dbReference type="InterPro" id="IPR036259">
    <property type="entry name" value="MFS_trans_sf"/>
</dbReference>
<dbReference type="SUPFAM" id="SSF103473">
    <property type="entry name" value="MFS general substrate transporter"/>
    <property type="match status" value="1"/>
</dbReference>
<reference evidence="9 10" key="1">
    <citation type="submission" date="2023-09" db="EMBL/GenBank/DDBJ databases">
        <title>Genomes of two closely related lineages of the louse Polyplax serrata with different host specificities.</title>
        <authorList>
            <person name="Martinu J."/>
            <person name="Tarabai H."/>
            <person name="Stefka J."/>
            <person name="Hypsa V."/>
        </authorList>
    </citation>
    <scope>NUCLEOTIDE SEQUENCE [LARGE SCALE GENOMIC DNA]</scope>
    <source>
        <strain evidence="9">98ZLc_SE</strain>
    </source>
</reference>
<evidence type="ECO:0000313" key="10">
    <source>
        <dbReference type="Proteomes" id="UP001359485"/>
    </source>
</evidence>
<feature type="transmembrane region" description="Helical" evidence="7">
    <location>
        <begin position="50"/>
        <end position="69"/>
    </location>
</feature>
<feature type="transmembrane region" description="Helical" evidence="7">
    <location>
        <begin position="209"/>
        <end position="230"/>
    </location>
</feature>
<dbReference type="Pfam" id="PF00083">
    <property type="entry name" value="Sugar_tr"/>
    <property type="match status" value="1"/>
</dbReference>
<feature type="transmembrane region" description="Helical" evidence="7">
    <location>
        <begin position="96"/>
        <end position="119"/>
    </location>
</feature>
<proteinExistence type="inferred from homology"/>
<feature type="transmembrane region" description="Helical" evidence="7">
    <location>
        <begin position="429"/>
        <end position="449"/>
    </location>
</feature>
<sequence length="496" mass="53931">MNVNEIQVDPNNDGRNSEVTPLLARMDGFDKKGSIDVLVDKTSGNKFPQYLAAVSATLGAFALGTTLAWTSPVASSENNYINDVMKNYTKEEIKQAWSWIGALMPLGAAAISIVIGYLIGKFGRKTTMLALVVPFTIGWMLIIKPSSIWMVYVGRIILGMAGGAFAVAAPVYTAEIAENSIRGALGSYFQLMVTVGVLFVYIVGGKVSAQLLSIICGVVPLVFGAIFFFMPESPEYLLSKDKEEAAKKSLQFLRGKDYSIESELTNIQANLEKARLEKCSFRESLASKAVKMSLFISLGLMFIQQLSGVNAVIFYTGDIFKTVNADSDPNVSSIIVGVVQVISTFISTLIVDRLGRKILLLLSASIMSICTLLLGVFFYLKESDKDVSSITWLPLLSLCVFIVSFSIGFGPIPWMILGELFSPSIKSSASSIAGFCNWTLAFMVTKFYAPISKEAGTGVTFFIFMSVLLLGTVFVGRFVKETKGKSPEEIQMELGN</sequence>
<dbReference type="InterPro" id="IPR020846">
    <property type="entry name" value="MFS_dom"/>
</dbReference>
<comment type="caution">
    <text evidence="9">The sequence shown here is derived from an EMBL/GenBank/DDBJ whole genome shotgun (WGS) entry which is preliminary data.</text>
</comment>
<keyword evidence="3 7" id="KW-0812">Transmembrane</keyword>
<evidence type="ECO:0000256" key="4">
    <source>
        <dbReference type="ARBA" id="ARBA00022989"/>
    </source>
</evidence>
<feature type="transmembrane region" description="Helical" evidence="7">
    <location>
        <begin position="184"/>
        <end position="203"/>
    </location>
</feature>
<evidence type="ECO:0000256" key="3">
    <source>
        <dbReference type="ARBA" id="ARBA00022692"/>
    </source>
</evidence>
<dbReference type="NCBIfam" id="TIGR00879">
    <property type="entry name" value="SP"/>
    <property type="match status" value="1"/>
</dbReference>
<dbReference type="InterPro" id="IPR044775">
    <property type="entry name" value="MFS_ERD6/Tret1-like"/>
</dbReference>
<evidence type="ECO:0000256" key="5">
    <source>
        <dbReference type="ARBA" id="ARBA00023136"/>
    </source>
</evidence>
<dbReference type="Proteomes" id="UP001359485">
    <property type="component" value="Unassembled WGS sequence"/>
</dbReference>
<keyword evidence="5 7" id="KW-0472">Membrane</keyword>
<gene>
    <name evidence="9" type="ORF">RUM44_001927</name>
</gene>
<feature type="transmembrane region" description="Helical" evidence="7">
    <location>
        <begin position="126"/>
        <end position="143"/>
    </location>
</feature>
<keyword evidence="6" id="KW-0813">Transport</keyword>
<dbReference type="PANTHER" id="PTHR48021:SF1">
    <property type="entry name" value="GH07001P-RELATED"/>
    <property type="match status" value="1"/>
</dbReference>
<comment type="similarity">
    <text evidence="6">Belongs to the major facilitator superfamily. Sugar transporter (TC 2.A.1.1) family.</text>
</comment>
<keyword evidence="4 7" id="KW-1133">Transmembrane helix</keyword>
<dbReference type="CDD" id="cd17358">
    <property type="entry name" value="MFS_GLUT6_8_Class3_like"/>
    <property type="match status" value="1"/>
</dbReference>
<dbReference type="InterPro" id="IPR005828">
    <property type="entry name" value="MFS_sugar_transport-like"/>
</dbReference>
<evidence type="ECO:0000256" key="6">
    <source>
        <dbReference type="RuleBase" id="RU003346"/>
    </source>
</evidence>
<dbReference type="PROSITE" id="PS00217">
    <property type="entry name" value="SUGAR_TRANSPORT_2"/>
    <property type="match status" value="1"/>
</dbReference>
<dbReference type="InterPro" id="IPR005829">
    <property type="entry name" value="Sugar_transporter_CS"/>
</dbReference>
<evidence type="ECO:0000256" key="1">
    <source>
        <dbReference type="ARBA" id="ARBA00004651"/>
    </source>
</evidence>
<protein>
    <recommendedName>
        <fullName evidence="8">Major facilitator superfamily (MFS) profile domain-containing protein</fullName>
    </recommendedName>
</protein>
<dbReference type="PRINTS" id="PR00171">
    <property type="entry name" value="SUGRTRNSPORT"/>
</dbReference>
<evidence type="ECO:0000256" key="2">
    <source>
        <dbReference type="ARBA" id="ARBA00022475"/>
    </source>
</evidence>
<dbReference type="PROSITE" id="PS50850">
    <property type="entry name" value="MFS"/>
    <property type="match status" value="1"/>
</dbReference>
<dbReference type="InterPro" id="IPR050549">
    <property type="entry name" value="MFS_Trehalose_Transporter"/>
</dbReference>
<dbReference type="InterPro" id="IPR003663">
    <property type="entry name" value="Sugar/inositol_transpt"/>
</dbReference>
<name>A0ABR1ALF2_POLSC</name>
<evidence type="ECO:0000259" key="8">
    <source>
        <dbReference type="PROSITE" id="PS50850"/>
    </source>
</evidence>
<feature type="transmembrane region" description="Helical" evidence="7">
    <location>
        <begin position="334"/>
        <end position="351"/>
    </location>
</feature>
<feature type="transmembrane region" description="Helical" evidence="7">
    <location>
        <begin position="292"/>
        <end position="314"/>
    </location>
</feature>
<dbReference type="PANTHER" id="PTHR48021">
    <property type="match status" value="1"/>
</dbReference>
<feature type="domain" description="Major facilitator superfamily (MFS) profile" evidence="8">
    <location>
        <begin position="52"/>
        <end position="483"/>
    </location>
</feature>
<feature type="transmembrane region" description="Helical" evidence="7">
    <location>
        <begin position="149"/>
        <end position="172"/>
    </location>
</feature>
<comment type="subcellular location">
    <subcellularLocation>
        <location evidence="1">Cell membrane</location>
        <topology evidence="1">Multi-pass membrane protein</topology>
    </subcellularLocation>
</comment>
<feature type="transmembrane region" description="Helical" evidence="7">
    <location>
        <begin position="358"/>
        <end position="380"/>
    </location>
</feature>
<feature type="transmembrane region" description="Helical" evidence="7">
    <location>
        <begin position="392"/>
        <end position="417"/>
    </location>
</feature>
<organism evidence="9 10">
    <name type="scientific">Polyplax serrata</name>
    <name type="common">Common mouse louse</name>
    <dbReference type="NCBI Taxonomy" id="468196"/>
    <lineage>
        <taxon>Eukaryota</taxon>
        <taxon>Metazoa</taxon>
        <taxon>Ecdysozoa</taxon>
        <taxon>Arthropoda</taxon>
        <taxon>Hexapoda</taxon>
        <taxon>Insecta</taxon>
        <taxon>Pterygota</taxon>
        <taxon>Neoptera</taxon>
        <taxon>Paraneoptera</taxon>
        <taxon>Psocodea</taxon>
        <taxon>Troctomorpha</taxon>
        <taxon>Phthiraptera</taxon>
        <taxon>Anoplura</taxon>
        <taxon>Polyplacidae</taxon>
        <taxon>Polyplax</taxon>
    </lineage>
</organism>
<evidence type="ECO:0000256" key="7">
    <source>
        <dbReference type="SAM" id="Phobius"/>
    </source>
</evidence>
<feature type="transmembrane region" description="Helical" evidence="7">
    <location>
        <begin position="455"/>
        <end position="476"/>
    </location>
</feature>
<dbReference type="Gene3D" id="1.20.1250.20">
    <property type="entry name" value="MFS general substrate transporter like domains"/>
    <property type="match status" value="1"/>
</dbReference>
<accession>A0ABR1ALF2</accession>
<evidence type="ECO:0000313" key="9">
    <source>
        <dbReference type="EMBL" id="KAK6622120.1"/>
    </source>
</evidence>
<keyword evidence="2" id="KW-1003">Cell membrane</keyword>